<keyword evidence="1" id="KW-0812">Transmembrane</keyword>
<evidence type="ECO:0000313" key="3">
    <source>
        <dbReference type="EMBL" id="PQO33953.1"/>
    </source>
</evidence>
<evidence type="ECO:0000259" key="2">
    <source>
        <dbReference type="Pfam" id="PF25900"/>
    </source>
</evidence>
<feature type="transmembrane region" description="Helical" evidence="1">
    <location>
        <begin position="7"/>
        <end position="24"/>
    </location>
</feature>
<evidence type="ECO:0000256" key="1">
    <source>
        <dbReference type="SAM" id="Phobius"/>
    </source>
</evidence>
<dbReference type="Proteomes" id="UP000239388">
    <property type="component" value="Unassembled WGS sequence"/>
</dbReference>
<evidence type="ECO:0000313" key="4">
    <source>
        <dbReference type="Proteomes" id="UP000239388"/>
    </source>
</evidence>
<feature type="domain" description="Pappalysin-1 SD scarf" evidence="2">
    <location>
        <begin position="74"/>
        <end position="207"/>
    </location>
</feature>
<comment type="caution">
    <text evidence="3">The sequence shown here is derived from an EMBL/GenBank/DDBJ whole genome shotgun (WGS) entry which is preliminary data.</text>
</comment>
<sequence length="238" mass="26864">MSRWRRFRFHIGSPWAGFSLRFVLPVPAWSWLQIRISTLLLLVLLACVVFAWRRDRSQLEDEIVALKVELAPAQKQRVAWGIEQLFGPPDTKRFGDQRTAWAPQTQDGQQEWIVAHFESEVTPKELHIHETFNPGAVTKVSIFTALGNEVVVWQGNDPTPVGSGGGVSKIPLNTIWPTKKLKIYIDSPAVAGWNEIDAIGLVDQNDQTQWTRFAEASSSYGESNANRVVIRGMQLDVF</sequence>
<accession>A0A2S8FP47</accession>
<name>A0A2S8FP47_9BACT</name>
<gene>
    <name evidence="3" type="ORF">C5Y98_17195</name>
</gene>
<keyword evidence="1" id="KW-1133">Transmembrane helix</keyword>
<dbReference type="AlphaFoldDB" id="A0A2S8FP47"/>
<dbReference type="InterPro" id="IPR058897">
    <property type="entry name" value="PAPPA_SD_C"/>
</dbReference>
<dbReference type="EMBL" id="PUIB01000017">
    <property type="protein sequence ID" value="PQO33953.1"/>
    <property type="molecule type" value="Genomic_DNA"/>
</dbReference>
<dbReference type="Pfam" id="PF25900">
    <property type="entry name" value="PAPPA"/>
    <property type="match status" value="1"/>
</dbReference>
<protein>
    <recommendedName>
        <fullName evidence="2">Pappalysin-1 SD scarf domain-containing protein</fullName>
    </recommendedName>
</protein>
<reference evidence="3 4" key="1">
    <citation type="submission" date="2018-02" db="EMBL/GenBank/DDBJ databases">
        <title>Comparative genomes isolates from brazilian mangrove.</title>
        <authorList>
            <person name="Araujo J.E."/>
            <person name="Taketani R.G."/>
            <person name="Silva M.C.P."/>
            <person name="Loureco M.V."/>
            <person name="Andreote F.D."/>
        </authorList>
    </citation>
    <scope>NUCLEOTIDE SEQUENCE [LARGE SCALE GENOMIC DNA]</scope>
    <source>
        <strain evidence="3 4">NAP PRIS-MGV</strain>
    </source>
</reference>
<keyword evidence="1" id="KW-0472">Membrane</keyword>
<feature type="transmembrane region" description="Helical" evidence="1">
    <location>
        <begin position="30"/>
        <end position="52"/>
    </location>
</feature>
<proteinExistence type="predicted"/>
<dbReference type="OrthoDB" id="291597at2"/>
<organism evidence="3 4">
    <name type="scientific">Blastopirellula marina</name>
    <dbReference type="NCBI Taxonomy" id="124"/>
    <lineage>
        <taxon>Bacteria</taxon>
        <taxon>Pseudomonadati</taxon>
        <taxon>Planctomycetota</taxon>
        <taxon>Planctomycetia</taxon>
        <taxon>Pirellulales</taxon>
        <taxon>Pirellulaceae</taxon>
        <taxon>Blastopirellula</taxon>
    </lineage>
</organism>
<dbReference type="RefSeq" id="WP_105355829.1">
    <property type="nucleotide sequence ID" value="NZ_PUIB01000017.1"/>
</dbReference>